<keyword evidence="1" id="KW-0812">Transmembrane</keyword>
<feature type="transmembrane region" description="Helical" evidence="1">
    <location>
        <begin position="29"/>
        <end position="47"/>
    </location>
</feature>
<keyword evidence="1" id="KW-0472">Membrane</keyword>
<reference evidence="2 3" key="1">
    <citation type="submission" date="2017-03" db="EMBL/GenBank/DDBJ databases">
        <authorList>
            <person name="Afonso C.L."/>
            <person name="Miller P.J."/>
            <person name="Scott M.A."/>
            <person name="Spackman E."/>
            <person name="Goraichik I."/>
            <person name="Dimitrov K.M."/>
            <person name="Suarez D.L."/>
            <person name="Swayne D.E."/>
        </authorList>
    </citation>
    <scope>NUCLEOTIDE SEQUENCE [LARGE SCALE GENOMIC DNA]</scope>
    <source>
        <strain evidence="2 3">CECT 7450</strain>
    </source>
</reference>
<dbReference type="AlphaFoldDB" id="A0A1X6ZYV4"/>
<feature type="transmembrane region" description="Helical" evidence="1">
    <location>
        <begin position="95"/>
        <end position="113"/>
    </location>
</feature>
<gene>
    <name evidence="2" type="ORF">ROA7450_03474</name>
</gene>
<name>A0A1X6ZYV4_9RHOB</name>
<dbReference type="RefSeq" id="WP_159454088.1">
    <property type="nucleotide sequence ID" value="NZ_FWFX01000013.1"/>
</dbReference>
<keyword evidence="3" id="KW-1185">Reference proteome</keyword>
<evidence type="ECO:0000313" key="3">
    <source>
        <dbReference type="Proteomes" id="UP000193061"/>
    </source>
</evidence>
<proteinExistence type="predicted"/>
<evidence type="ECO:0000313" key="2">
    <source>
        <dbReference type="EMBL" id="SLN65621.1"/>
    </source>
</evidence>
<dbReference type="EMBL" id="FWFX01000013">
    <property type="protein sequence ID" value="SLN65621.1"/>
    <property type="molecule type" value="Genomic_DNA"/>
</dbReference>
<evidence type="ECO:0000256" key="1">
    <source>
        <dbReference type="SAM" id="Phobius"/>
    </source>
</evidence>
<accession>A0A1X6ZYV4</accession>
<organism evidence="2 3">
    <name type="scientific">Roseovarius albus</name>
    <dbReference type="NCBI Taxonomy" id="1247867"/>
    <lineage>
        <taxon>Bacteria</taxon>
        <taxon>Pseudomonadati</taxon>
        <taxon>Pseudomonadota</taxon>
        <taxon>Alphaproteobacteria</taxon>
        <taxon>Rhodobacterales</taxon>
        <taxon>Roseobacteraceae</taxon>
        <taxon>Roseovarius</taxon>
    </lineage>
</organism>
<sequence>MRVVISVGWVLAWAAPSFAIGLLLSPPLLLIWATSGILFGVFLLAAYRGMRTNTVLALISLVYLATSLSGASSVYMQGTMPDARFFAHLDLSTMFVALQAYFWPTLAAVLYFLH</sequence>
<feature type="transmembrane region" description="Helical" evidence="1">
    <location>
        <begin position="54"/>
        <end position="75"/>
    </location>
</feature>
<dbReference type="Proteomes" id="UP000193061">
    <property type="component" value="Unassembled WGS sequence"/>
</dbReference>
<protein>
    <submittedName>
        <fullName evidence="2">Uncharacterized protein</fullName>
    </submittedName>
</protein>
<keyword evidence="1" id="KW-1133">Transmembrane helix</keyword>